<dbReference type="SUPFAM" id="SSF141571">
    <property type="entry name" value="Pentapeptide repeat-like"/>
    <property type="match status" value="1"/>
</dbReference>
<dbReference type="eggNOG" id="KOG1665">
    <property type="taxonomic scope" value="Eukaryota"/>
</dbReference>
<dbReference type="STRING" id="77586.A0A0D9VPR0"/>
<dbReference type="GO" id="GO:0051260">
    <property type="term" value="P:protein homooligomerization"/>
    <property type="evidence" value="ECO:0007669"/>
    <property type="project" value="InterPro"/>
</dbReference>
<dbReference type="Gramene" id="LPERR03G03850.2">
    <property type="protein sequence ID" value="LPERR03G03850.2"/>
    <property type="gene ID" value="LPERR03G03850"/>
</dbReference>
<dbReference type="InterPro" id="IPR003131">
    <property type="entry name" value="T1-type_BTB"/>
</dbReference>
<evidence type="ECO:0000313" key="5">
    <source>
        <dbReference type="Proteomes" id="UP000032180"/>
    </source>
</evidence>
<evidence type="ECO:0000313" key="4">
    <source>
        <dbReference type="EnsemblPlants" id="LPERR03G03850.2"/>
    </source>
</evidence>
<evidence type="ECO:0000259" key="3">
    <source>
        <dbReference type="SMART" id="SM00225"/>
    </source>
</evidence>
<reference evidence="4" key="3">
    <citation type="submission" date="2015-04" db="UniProtKB">
        <authorList>
            <consortium name="EnsemblPlants"/>
        </authorList>
    </citation>
    <scope>IDENTIFICATION</scope>
</reference>
<dbReference type="SMART" id="SM00225">
    <property type="entry name" value="BTB"/>
    <property type="match status" value="1"/>
</dbReference>
<dbReference type="AlphaFoldDB" id="A0A0D9VPR0"/>
<evidence type="ECO:0000256" key="1">
    <source>
        <dbReference type="ARBA" id="ARBA00004906"/>
    </source>
</evidence>
<dbReference type="Proteomes" id="UP000032180">
    <property type="component" value="Chromosome 3"/>
</dbReference>
<dbReference type="InterPro" id="IPR000210">
    <property type="entry name" value="BTB/POZ_dom"/>
</dbReference>
<dbReference type="Pfam" id="PF02214">
    <property type="entry name" value="BTB_2"/>
    <property type="match status" value="1"/>
</dbReference>
<dbReference type="PANTHER" id="PTHR14136:SF17">
    <property type="entry name" value="BTB_POZ DOMAIN-CONTAINING PROTEIN KCTD9"/>
    <property type="match status" value="1"/>
</dbReference>
<sequence length="409" mass="44971">MGRNGILAYERITARIADSPAKSDRRRATIHTHENCSSECIGGDTAAAAAAAAELRLPAVLGSLAQWKVVAGFSSSSRLFPHLNPTQIDPSLLRDSSTRRPVMESPEPSSSSSPVLLNIGGKQYATTIETLTQREPNSMLAAMFSGRHTLPRHPDTGMVFVDRDGKHFRHVLNWLRDGAVPAMSESEYQQLLREAEYYQLLGLADCLNEKLGWKKDEIFSEAELTRKDVIKCIQSPRVRFRGVNLSGLDLSKLDLSEVDFSYACIKNANFNSAYLRKAKFRLTEATCSSFQGANLHECELIGANLEGSVLDKANLQSVNLQDACLKQCCFIETDLRSAHLQGANLVGANLSGANLEGANLKGAKLAGTNFECANLQRAYLREVDLRETLNWKWRLSTSNMILPAPTLVA</sequence>
<dbReference type="PANTHER" id="PTHR14136">
    <property type="entry name" value="BTB_POZ DOMAIN-CONTAINING PROTEIN KCTD9"/>
    <property type="match status" value="1"/>
</dbReference>
<protein>
    <recommendedName>
        <fullName evidence="3">BTB domain-containing protein</fullName>
    </recommendedName>
</protein>
<dbReference type="Gene3D" id="2.160.20.80">
    <property type="entry name" value="E3 ubiquitin-protein ligase SopA"/>
    <property type="match status" value="1"/>
</dbReference>
<reference evidence="5" key="2">
    <citation type="submission" date="2013-12" db="EMBL/GenBank/DDBJ databases">
        <authorList>
            <person name="Yu Y."/>
            <person name="Lee S."/>
            <person name="de Baynast K."/>
            <person name="Wissotski M."/>
            <person name="Liu L."/>
            <person name="Talag J."/>
            <person name="Goicoechea J."/>
            <person name="Angelova A."/>
            <person name="Jetty R."/>
            <person name="Kudrna D."/>
            <person name="Golser W."/>
            <person name="Rivera L."/>
            <person name="Zhang J."/>
            <person name="Wing R."/>
        </authorList>
    </citation>
    <scope>NUCLEOTIDE SEQUENCE</scope>
</reference>
<feature type="compositionally biased region" description="Low complexity" evidence="2">
    <location>
        <begin position="104"/>
        <end position="114"/>
    </location>
</feature>
<accession>A0A0D9VPR0</accession>
<feature type="domain" description="BTB" evidence="3">
    <location>
        <begin position="113"/>
        <end position="215"/>
    </location>
</feature>
<organism evidence="4 5">
    <name type="scientific">Leersia perrieri</name>
    <dbReference type="NCBI Taxonomy" id="77586"/>
    <lineage>
        <taxon>Eukaryota</taxon>
        <taxon>Viridiplantae</taxon>
        <taxon>Streptophyta</taxon>
        <taxon>Embryophyta</taxon>
        <taxon>Tracheophyta</taxon>
        <taxon>Spermatophyta</taxon>
        <taxon>Magnoliopsida</taxon>
        <taxon>Liliopsida</taxon>
        <taxon>Poales</taxon>
        <taxon>Poaceae</taxon>
        <taxon>BOP clade</taxon>
        <taxon>Oryzoideae</taxon>
        <taxon>Oryzeae</taxon>
        <taxon>Oryzinae</taxon>
        <taxon>Leersia</taxon>
    </lineage>
</organism>
<dbReference type="InterPro" id="IPR011333">
    <property type="entry name" value="SKP1/BTB/POZ_sf"/>
</dbReference>
<dbReference type="Gene3D" id="3.30.710.10">
    <property type="entry name" value="Potassium Channel Kv1.1, Chain A"/>
    <property type="match status" value="1"/>
</dbReference>
<dbReference type="SUPFAM" id="SSF54695">
    <property type="entry name" value="POZ domain"/>
    <property type="match status" value="1"/>
</dbReference>
<keyword evidence="5" id="KW-1185">Reference proteome</keyword>
<name>A0A0D9VPR0_9ORYZ</name>
<comment type="pathway">
    <text evidence="1">Protein modification; protein ubiquitination.</text>
</comment>
<dbReference type="EnsemblPlants" id="LPERR03G03850.2">
    <property type="protein sequence ID" value="LPERR03G03850.2"/>
    <property type="gene ID" value="LPERR03G03850"/>
</dbReference>
<feature type="region of interest" description="Disordered" evidence="2">
    <location>
        <begin position="84"/>
        <end position="116"/>
    </location>
</feature>
<dbReference type="InterPro" id="IPR001646">
    <property type="entry name" value="5peptide_repeat"/>
</dbReference>
<evidence type="ECO:0000256" key="2">
    <source>
        <dbReference type="SAM" id="MobiDB-lite"/>
    </source>
</evidence>
<dbReference type="Pfam" id="PF00805">
    <property type="entry name" value="Pentapeptide"/>
    <property type="match status" value="3"/>
</dbReference>
<reference evidence="4 5" key="1">
    <citation type="submission" date="2012-08" db="EMBL/GenBank/DDBJ databases">
        <title>Oryza genome evolution.</title>
        <authorList>
            <person name="Wing R.A."/>
        </authorList>
    </citation>
    <scope>NUCLEOTIDE SEQUENCE</scope>
</reference>
<proteinExistence type="predicted"/>
<dbReference type="InterPro" id="IPR051082">
    <property type="entry name" value="Pentapeptide-BTB/POZ_domain"/>
</dbReference>